<sequence>MAETLPPPFAPKESLTKRYKLVWRVLLISNFALGGYLFARARKKDRDIATRRASETGSKDAKAAEEVHPPPITTPPISEILALLPPVMEPQKLRKPILEDQQRQLFEWMLEEKRKFVAKDREEKKQIDEDKAILKQFIRAKSVPRF</sequence>
<feature type="compositionally biased region" description="Basic and acidic residues" evidence="1">
    <location>
        <begin position="45"/>
        <end position="68"/>
    </location>
</feature>
<accession>A0A6P4A2I5</accession>
<dbReference type="PANTHER" id="PTHR34364:SF9">
    <property type="match status" value="1"/>
</dbReference>
<dbReference type="RefSeq" id="XP_015889151.2">
    <property type="nucleotide sequence ID" value="XM_016033665.4"/>
</dbReference>
<reference evidence="4" key="1">
    <citation type="submission" date="2025-08" db="UniProtKB">
        <authorList>
            <consortium name="RefSeq"/>
        </authorList>
    </citation>
    <scope>IDENTIFICATION</scope>
    <source>
        <tissue evidence="4">Seedling</tissue>
    </source>
</reference>
<keyword evidence="2" id="KW-0472">Membrane</keyword>
<dbReference type="Proteomes" id="UP001652623">
    <property type="component" value="Chromosome 7"/>
</dbReference>
<evidence type="ECO:0000313" key="3">
    <source>
        <dbReference type="Proteomes" id="UP001652623"/>
    </source>
</evidence>
<evidence type="ECO:0000313" key="4">
    <source>
        <dbReference type="RefSeq" id="XP_015889151.2"/>
    </source>
</evidence>
<proteinExistence type="predicted"/>
<dbReference type="KEGG" id="zju:107423989"/>
<keyword evidence="2" id="KW-0812">Transmembrane</keyword>
<feature type="region of interest" description="Disordered" evidence="1">
    <location>
        <begin position="45"/>
        <end position="74"/>
    </location>
</feature>
<dbReference type="InParanoid" id="A0A6P4A2I5"/>
<name>A0A6P4A2I5_ZIZJJ</name>
<gene>
    <name evidence="4" type="primary">LOC107423989</name>
</gene>
<feature type="transmembrane region" description="Helical" evidence="2">
    <location>
        <begin position="21"/>
        <end position="39"/>
    </location>
</feature>
<keyword evidence="3" id="KW-1185">Reference proteome</keyword>
<dbReference type="AlphaFoldDB" id="A0A6P4A2I5"/>
<keyword evidence="2" id="KW-1133">Transmembrane helix</keyword>
<dbReference type="GeneID" id="107423989"/>
<protein>
    <submittedName>
        <fullName evidence="4">Uncharacterized protein LOC107423989</fullName>
    </submittedName>
</protein>
<organism evidence="3 4">
    <name type="scientific">Ziziphus jujuba</name>
    <name type="common">Chinese jujube</name>
    <name type="synonym">Ziziphus sativa</name>
    <dbReference type="NCBI Taxonomy" id="326968"/>
    <lineage>
        <taxon>Eukaryota</taxon>
        <taxon>Viridiplantae</taxon>
        <taxon>Streptophyta</taxon>
        <taxon>Embryophyta</taxon>
        <taxon>Tracheophyta</taxon>
        <taxon>Spermatophyta</taxon>
        <taxon>Magnoliopsida</taxon>
        <taxon>eudicotyledons</taxon>
        <taxon>Gunneridae</taxon>
        <taxon>Pentapetalae</taxon>
        <taxon>rosids</taxon>
        <taxon>fabids</taxon>
        <taxon>Rosales</taxon>
        <taxon>Rhamnaceae</taxon>
        <taxon>Paliureae</taxon>
        <taxon>Ziziphus</taxon>
    </lineage>
</organism>
<dbReference type="PANTHER" id="PTHR34364">
    <property type="entry name" value="WAS/WASL-INTERACTING FAMILY PROTEIN"/>
    <property type="match status" value="1"/>
</dbReference>
<evidence type="ECO:0000256" key="2">
    <source>
        <dbReference type="SAM" id="Phobius"/>
    </source>
</evidence>
<evidence type="ECO:0000256" key="1">
    <source>
        <dbReference type="SAM" id="MobiDB-lite"/>
    </source>
</evidence>